<keyword evidence="2" id="KW-0472">Membrane</keyword>
<dbReference type="Gramene" id="TuG1812G0500001009.01.T01">
    <property type="protein sequence ID" value="TuG1812G0500001009.01.T01"/>
    <property type="gene ID" value="TuG1812G0500001009.01"/>
</dbReference>
<dbReference type="Proteomes" id="UP000015106">
    <property type="component" value="Chromosome 5"/>
</dbReference>
<evidence type="ECO:0000313" key="4">
    <source>
        <dbReference type="Proteomes" id="UP000015106"/>
    </source>
</evidence>
<feature type="transmembrane region" description="Helical" evidence="2">
    <location>
        <begin position="37"/>
        <end position="58"/>
    </location>
</feature>
<reference evidence="3" key="3">
    <citation type="submission" date="2022-06" db="UniProtKB">
        <authorList>
            <consortium name="EnsemblPlants"/>
        </authorList>
    </citation>
    <scope>IDENTIFICATION</scope>
</reference>
<organism evidence="3 4">
    <name type="scientific">Triticum urartu</name>
    <name type="common">Red wild einkorn</name>
    <name type="synonym">Crithodium urartu</name>
    <dbReference type="NCBI Taxonomy" id="4572"/>
    <lineage>
        <taxon>Eukaryota</taxon>
        <taxon>Viridiplantae</taxon>
        <taxon>Streptophyta</taxon>
        <taxon>Embryophyta</taxon>
        <taxon>Tracheophyta</taxon>
        <taxon>Spermatophyta</taxon>
        <taxon>Magnoliopsida</taxon>
        <taxon>Liliopsida</taxon>
        <taxon>Poales</taxon>
        <taxon>Poaceae</taxon>
        <taxon>BOP clade</taxon>
        <taxon>Pooideae</taxon>
        <taxon>Triticodae</taxon>
        <taxon>Triticeae</taxon>
        <taxon>Triticinae</taxon>
        <taxon>Triticum</taxon>
    </lineage>
</organism>
<dbReference type="EnsemblPlants" id="TuG1812G0500004587.01.T01">
    <property type="protein sequence ID" value="TuG1812G0500004587.01.T01"/>
    <property type="gene ID" value="TuG1812G0500004587.01"/>
</dbReference>
<reference evidence="3" key="2">
    <citation type="submission" date="2018-03" db="EMBL/GenBank/DDBJ databases">
        <title>The Triticum urartu genome reveals the dynamic nature of wheat genome evolution.</title>
        <authorList>
            <person name="Ling H."/>
            <person name="Ma B."/>
            <person name="Shi X."/>
            <person name="Liu H."/>
            <person name="Dong L."/>
            <person name="Sun H."/>
            <person name="Cao Y."/>
            <person name="Gao Q."/>
            <person name="Zheng S."/>
            <person name="Li Y."/>
            <person name="Yu Y."/>
            <person name="Du H."/>
            <person name="Qi M."/>
            <person name="Li Y."/>
            <person name="Yu H."/>
            <person name="Cui Y."/>
            <person name="Wang N."/>
            <person name="Chen C."/>
            <person name="Wu H."/>
            <person name="Zhao Y."/>
            <person name="Zhang J."/>
            <person name="Li Y."/>
            <person name="Zhou W."/>
            <person name="Zhang B."/>
            <person name="Hu W."/>
            <person name="Eijk M."/>
            <person name="Tang J."/>
            <person name="Witsenboer H."/>
            <person name="Zhao S."/>
            <person name="Li Z."/>
            <person name="Zhang A."/>
            <person name="Wang D."/>
            <person name="Liang C."/>
        </authorList>
    </citation>
    <scope>NUCLEOTIDE SEQUENCE [LARGE SCALE GENOMIC DNA]</scope>
    <source>
        <strain evidence="3">cv. G1812</strain>
    </source>
</reference>
<evidence type="ECO:0000313" key="3">
    <source>
        <dbReference type="EnsemblPlants" id="TuG1812G0500001009.01.T01"/>
    </source>
</evidence>
<dbReference type="AlphaFoldDB" id="A0A8R7UCP4"/>
<dbReference type="Gramene" id="TuG1812G0500004587.01.T01">
    <property type="protein sequence ID" value="TuG1812G0500004587.01.T01"/>
    <property type="gene ID" value="TuG1812G0500004587.01"/>
</dbReference>
<keyword evidence="2" id="KW-1133">Transmembrane helix</keyword>
<dbReference type="EnsemblPlants" id="TuG1812G0500001009.01.T01">
    <property type="protein sequence ID" value="TuG1812G0500001009.01.T01"/>
    <property type="gene ID" value="TuG1812G0500001009.01"/>
</dbReference>
<name>A0A8R7UCP4_TRIUA</name>
<reference evidence="4" key="1">
    <citation type="journal article" date="2013" name="Nature">
        <title>Draft genome of the wheat A-genome progenitor Triticum urartu.</title>
        <authorList>
            <person name="Ling H.Q."/>
            <person name="Zhao S."/>
            <person name="Liu D."/>
            <person name="Wang J."/>
            <person name="Sun H."/>
            <person name="Zhang C."/>
            <person name="Fan H."/>
            <person name="Li D."/>
            <person name="Dong L."/>
            <person name="Tao Y."/>
            <person name="Gao C."/>
            <person name="Wu H."/>
            <person name="Li Y."/>
            <person name="Cui Y."/>
            <person name="Guo X."/>
            <person name="Zheng S."/>
            <person name="Wang B."/>
            <person name="Yu K."/>
            <person name="Liang Q."/>
            <person name="Yang W."/>
            <person name="Lou X."/>
            <person name="Chen J."/>
            <person name="Feng M."/>
            <person name="Jian J."/>
            <person name="Zhang X."/>
            <person name="Luo G."/>
            <person name="Jiang Y."/>
            <person name="Liu J."/>
            <person name="Wang Z."/>
            <person name="Sha Y."/>
            <person name="Zhang B."/>
            <person name="Wu H."/>
            <person name="Tang D."/>
            <person name="Shen Q."/>
            <person name="Xue P."/>
            <person name="Zou S."/>
            <person name="Wang X."/>
            <person name="Liu X."/>
            <person name="Wang F."/>
            <person name="Yang Y."/>
            <person name="An X."/>
            <person name="Dong Z."/>
            <person name="Zhang K."/>
            <person name="Zhang X."/>
            <person name="Luo M.C."/>
            <person name="Dvorak J."/>
            <person name="Tong Y."/>
            <person name="Wang J."/>
            <person name="Yang H."/>
            <person name="Li Z."/>
            <person name="Wang D."/>
            <person name="Zhang A."/>
            <person name="Wang J."/>
        </authorList>
    </citation>
    <scope>NUCLEOTIDE SEQUENCE</scope>
    <source>
        <strain evidence="4">cv. G1812</strain>
    </source>
</reference>
<feature type="compositionally biased region" description="Basic residues" evidence="1">
    <location>
        <begin position="197"/>
        <end position="210"/>
    </location>
</feature>
<evidence type="ECO:0000256" key="2">
    <source>
        <dbReference type="SAM" id="Phobius"/>
    </source>
</evidence>
<evidence type="ECO:0000256" key="1">
    <source>
        <dbReference type="SAM" id="MobiDB-lite"/>
    </source>
</evidence>
<sequence length="242" mass="26937">MYSLPPFLNIYLFRDFKWTTTYRYISTPNVSVGSLRFGFIFVPTLSSSLFLLVFFVISHQGAAAPGPRGRGGPPAPGRRPLYCATLKIRSRLIRVYSILDSSFRFDYPRCRGRSALPRTSLSSFGFPSAAGIRIMNLRWSCCHPRRQVASHGKASACSRCCCCCCVVEVHALGGYPLTEEAMFSFRPGPPKSQDRPCRRRRSPGHRRRLGSPHAANMAVTTDEHAPSPGNVFLISASNDEKK</sequence>
<protein>
    <submittedName>
        <fullName evidence="3">Uncharacterized protein</fullName>
    </submittedName>
</protein>
<keyword evidence="4" id="KW-1185">Reference proteome</keyword>
<proteinExistence type="predicted"/>
<feature type="region of interest" description="Disordered" evidence="1">
    <location>
        <begin position="185"/>
        <end position="242"/>
    </location>
</feature>
<keyword evidence="2" id="KW-0812">Transmembrane</keyword>
<accession>A0A8R7UCP4</accession>